<evidence type="ECO:0000256" key="1">
    <source>
        <dbReference type="ARBA" id="ARBA00001957"/>
    </source>
</evidence>
<reference evidence="9" key="1">
    <citation type="journal article" date="2019" name="Int. J. Syst. Evol. Microbiol.">
        <title>The Global Catalogue of Microorganisms (GCM) 10K type strain sequencing project: providing services to taxonomists for standard genome sequencing and annotation.</title>
        <authorList>
            <consortium name="The Broad Institute Genomics Platform"/>
            <consortium name="The Broad Institute Genome Sequencing Center for Infectious Disease"/>
            <person name="Wu L."/>
            <person name="Ma J."/>
        </authorList>
    </citation>
    <scope>NUCLEOTIDE SEQUENCE [LARGE SCALE GENOMIC DNA]</scope>
    <source>
        <strain evidence="9">JCM 4738</strain>
    </source>
</reference>
<dbReference type="InterPro" id="IPR036736">
    <property type="entry name" value="ACP-like_sf"/>
</dbReference>
<keyword evidence="9" id="KW-1185">Reference proteome</keyword>
<organism evidence="8 9">
    <name type="scientific">Streptomyces cirratus</name>
    <dbReference type="NCBI Taxonomy" id="68187"/>
    <lineage>
        <taxon>Bacteria</taxon>
        <taxon>Bacillati</taxon>
        <taxon>Actinomycetota</taxon>
        <taxon>Actinomycetes</taxon>
        <taxon>Kitasatosporales</taxon>
        <taxon>Streptomycetaceae</taxon>
        <taxon>Streptomyces</taxon>
    </lineage>
</organism>
<dbReference type="SUPFAM" id="SSF56801">
    <property type="entry name" value="Acetyl-CoA synthetase-like"/>
    <property type="match status" value="1"/>
</dbReference>
<dbReference type="Gene3D" id="1.10.1200.10">
    <property type="entry name" value="ACP-like"/>
    <property type="match status" value="1"/>
</dbReference>
<dbReference type="Gene3D" id="3.30.300.30">
    <property type="match status" value="1"/>
</dbReference>
<dbReference type="Pfam" id="PF00501">
    <property type="entry name" value="AMP-binding"/>
    <property type="match status" value="1"/>
</dbReference>
<keyword evidence="6" id="KW-1133">Transmembrane helix</keyword>
<dbReference type="RefSeq" id="WP_190184296.1">
    <property type="nucleotide sequence ID" value="NZ_BMVP01000004.1"/>
</dbReference>
<dbReference type="EMBL" id="BMVP01000004">
    <property type="protein sequence ID" value="GHB55137.1"/>
    <property type="molecule type" value="Genomic_DNA"/>
</dbReference>
<dbReference type="InterPro" id="IPR023213">
    <property type="entry name" value="CAT-like_dom_sf"/>
</dbReference>
<sequence>MRDSTGVHTEPRFPSIPAALSHWAAHRPDDVAYTFVGTGLEVEQNVTFRELEDASLKVAAALQSTARRGDRILLLFPPGLDYLVAFLGCLYAGVVAVPLYLPRPGAKLDRIEAVIRSCRPTHALTTGALAEHLTDLPKPEGSEELRTHLIETLSATVRDTYRPVGIDGEELAFLQYTSGSTGAPKGVMVSHRNLAENEEAIAEGFGVRPGDVILSWLPLYHDMGLIGAALLPLYMGLRSVLLNTFAFVYDPMIWPLAIARFGATCSGGPNFAYQLLVDRYDADRLAGVDLSGWRIAFNGAEPVVESTLRDFSRVYRAHGFDPGAVYPCYGLAEATLFVSGAQPSAGYRAHVFDRRTVEQGRLAPAVGRQAEDGVSIVSAGRPALHTEIVIRDADGRAVQDGCVGEICVRSRGVAQGYWGAEGPTEETFHARIEGHSGLFLRTGDLGAFHEGELYPVGRMKDLLIVAGRNFYPHDIETVGSLASAHLRKGCAAAFQPVPDAPQVVLAAEVKRSSVTLLRDDPQTLAAVSREVLRTVGTECDLHLAEVVFVYPGSIPKTSSGKIRRAETRTRYLAGGLRVVSGTPKDEQGQTAAVPPSDIASLHLLDDARRHKAVRDALVARLAERWAGAPSEEDLTQPLASLGLDSLKLTAFKAALEQLFQRRIDSRLFYGDRSLDEVAQAITALTAEPPACATAGEPAPDQPTAEGPAADGQIQMQFYSELLPEDTANNLPIAVRLSRAYEPHLLRSAVAGVIDRHPALRTVLGPLGTGTQLVSDSREADWRHQRFADDDHTAIDAYLDDVAHRPFSLTEGPLVRAAAALTPDATVLMLVCHHAVVDHWSLRTVLTEILQELPGIRLEKSHAPAGGPAATALEWARARRTPDAADDERLRTWAERWRPLRNQLLFKPSAAAPADRNPAGTVDFEIDAQTTRLIYTRSQAHGRTPFVTLAAAYLHALYRTVGDKQIVIGSPHHGRTDWRFAETVGYLVNMMPLHGDFRDGEGLDTLEERTWRELRDALDFADLPFARLVKELKPERHGQNPLFQATLTFQQTADERLAEGFSLPSSGCRQTLGDVEVQAVDVRPRDVAFALSLYGTRHEDRLVFRLVHQKNVVDATVAGDVAEAFRAALRELNAHSR</sequence>
<keyword evidence="5" id="KW-0436">Ligase</keyword>
<evidence type="ECO:0000313" key="8">
    <source>
        <dbReference type="EMBL" id="GHB55137.1"/>
    </source>
</evidence>
<accession>A0ABQ3ERK5</accession>
<dbReference type="InterPro" id="IPR020845">
    <property type="entry name" value="AMP-binding_CS"/>
</dbReference>
<evidence type="ECO:0000256" key="2">
    <source>
        <dbReference type="ARBA" id="ARBA00006432"/>
    </source>
</evidence>
<dbReference type="Proteomes" id="UP000642673">
    <property type="component" value="Unassembled WGS sequence"/>
</dbReference>
<dbReference type="PANTHER" id="PTHR22754">
    <property type="entry name" value="DISCO-INTERACTING PROTEIN 2 DIP2 -RELATED"/>
    <property type="match status" value="1"/>
</dbReference>
<keyword evidence="6" id="KW-0472">Membrane</keyword>
<dbReference type="InterPro" id="IPR009081">
    <property type="entry name" value="PP-bd_ACP"/>
</dbReference>
<dbReference type="InterPro" id="IPR045851">
    <property type="entry name" value="AMP-bd_C_sf"/>
</dbReference>
<dbReference type="SMART" id="SM00823">
    <property type="entry name" value="PKS_PP"/>
    <property type="match status" value="1"/>
</dbReference>
<protein>
    <recommendedName>
        <fullName evidence="7">Carrier domain-containing protein</fullName>
    </recommendedName>
</protein>
<dbReference type="PROSITE" id="PS50075">
    <property type="entry name" value="CARRIER"/>
    <property type="match status" value="1"/>
</dbReference>
<dbReference type="InterPro" id="IPR000873">
    <property type="entry name" value="AMP-dep_synth/lig_dom"/>
</dbReference>
<keyword evidence="6" id="KW-0812">Transmembrane</keyword>
<name>A0ABQ3ERK5_9ACTN</name>
<dbReference type="SUPFAM" id="SSF47336">
    <property type="entry name" value="ACP-like"/>
    <property type="match status" value="1"/>
</dbReference>
<dbReference type="InterPro" id="IPR001242">
    <property type="entry name" value="Condensation_dom"/>
</dbReference>
<feature type="domain" description="Carrier" evidence="7">
    <location>
        <begin position="612"/>
        <end position="685"/>
    </location>
</feature>
<dbReference type="Gene3D" id="3.30.559.10">
    <property type="entry name" value="Chloramphenicol acetyltransferase-like domain"/>
    <property type="match status" value="1"/>
</dbReference>
<proteinExistence type="inferred from homology"/>
<dbReference type="SUPFAM" id="SSF52777">
    <property type="entry name" value="CoA-dependent acyltransferases"/>
    <property type="match status" value="2"/>
</dbReference>
<dbReference type="PROSITE" id="PS00455">
    <property type="entry name" value="AMP_BINDING"/>
    <property type="match status" value="1"/>
</dbReference>
<evidence type="ECO:0000256" key="6">
    <source>
        <dbReference type="SAM" id="Phobius"/>
    </source>
</evidence>
<dbReference type="PANTHER" id="PTHR22754:SF32">
    <property type="entry name" value="DISCO-INTERACTING PROTEIN 2"/>
    <property type="match status" value="1"/>
</dbReference>
<comment type="cofactor">
    <cofactor evidence="1">
        <name>pantetheine 4'-phosphate</name>
        <dbReference type="ChEBI" id="CHEBI:47942"/>
    </cofactor>
</comment>
<dbReference type="Pfam" id="PF00550">
    <property type="entry name" value="PP-binding"/>
    <property type="match status" value="1"/>
</dbReference>
<gene>
    <name evidence="8" type="ORF">GCM10010347_26310</name>
</gene>
<dbReference type="Pfam" id="PF00668">
    <property type="entry name" value="Condensation"/>
    <property type="match status" value="1"/>
</dbReference>
<dbReference type="InterPro" id="IPR020806">
    <property type="entry name" value="PKS_PP-bd"/>
</dbReference>
<feature type="transmembrane region" description="Helical" evidence="6">
    <location>
        <begin position="82"/>
        <end position="101"/>
    </location>
</feature>
<dbReference type="Gene3D" id="3.40.50.12780">
    <property type="entry name" value="N-terminal domain of ligase-like"/>
    <property type="match status" value="1"/>
</dbReference>
<comment type="similarity">
    <text evidence="2">Belongs to the ATP-dependent AMP-binding enzyme family.</text>
</comment>
<evidence type="ECO:0000256" key="5">
    <source>
        <dbReference type="ARBA" id="ARBA00022598"/>
    </source>
</evidence>
<dbReference type="CDD" id="cd05931">
    <property type="entry name" value="FAAL"/>
    <property type="match status" value="1"/>
</dbReference>
<comment type="caution">
    <text evidence="8">The sequence shown here is derived from an EMBL/GenBank/DDBJ whole genome shotgun (WGS) entry which is preliminary data.</text>
</comment>
<evidence type="ECO:0000256" key="4">
    <source>
        <dbReference type="ARBA" id="ARBA00022553"/>
    </source>
</evidence>
<evidence type="ECO:0000313" key="9">
    <source>
        <dbReference type="Proteomes" id="UP000642673"/>
    </source>
</evidence>
<dbReference type="InterPro" id="IPR042099">
    <property type="entry name" value="ANL_N_sf"/>
</dbReference>
<dbReference type="Gene3D" id="3.30.559.30">
    <property type="entry name" value="Nonribosomal peptide synthetase, condensation domain"/>
    <property type="match status" value="1"/>
</dbReference>
<dbReference type="InterPro" id="IPR040097">
    <property type="entry name" value="FAAL/FAAC"/>
</dbReference>
<keyword evidence="3" id="KW-0596">Phosphopantetheine</keyword>
<evidence type="ECO:0000259" key="7">
    <source>
        <dbReference type="PROSITE" id="PS50075"/>
    </source>
</evidence>
<evidence type="ECO:0000256" key="3">
    <source>
        <dbReference type="ARBA" id="ARBA00022450"/>
    </source>
</evidence>
<keyword evidence="4" id="KW-0597">Phosphoprotein</keyword>